<dbReference type="SUPFAM" id="SSF52540">
    <property type="entry name" value="P-loop containing nucleoside triphosphate hydrolases"/>
    <property type="match status" value="1"/>
</dbReference>
<dbReference type="GO" id="GO:0005524">
    <property type="term" value="F:ATP binding"/>
    <property type="evidence" value="ECO:0007669"/>
    <property type="project" value="UniProtKB-KW"/>
</dbReference>
<reference evidence="6 7" key="1">
    <citation type="submission" date="2016-10" db="EMBL/GenBank/DDBJ databases">
        <authorList>
            <person name="de Groot N.N."/>
        </authorList>
    </citation>
    <scope>NUCLEOTIDE SEQUENCE [LARGE SCALE GENOMIC DNA]</scope>
    <source>
        <strain evidence="6 7">KPR-7B</strain>
    </source>
</reference>
<name>A0A1G9TVD7_9ACTO</name>
<protein>
    <submittedName>
        <fullName evidence="6">Capsular exopolysaccharide family</fullName>
    </submittedName>
</protein>
<dbReference type="GO" id="GO:0005886">
    <property type="term" value="C:plasma membrane"/>
    <property type="evidence" value="ECO:0007669"/>
    <property type="project" value="TreeGrafter"/>
</dbReference>
<dbReference type="CDD" id="cd05387">
    <property type="entry name" value="BY-kinase"/>
    <property type="match status" value="1"/>
</dbReference>
<evidence type="ECO:0000256" key="1">
    <source>
        <dbReference type="ARBA" id="ARBA00022741"/>
    </source>
</evidence>
<dbReference type="Gene3D" id="3.40.50.300">
    <property type="entry name" value="P-loop containing nucleotide triphosphate hydrolases"/>
    <property type="match status" value="1"/>
</dbReference>
<dbReference type="InterPro" id="IPR027417">
    <property type="entry name" value="P-loop_NTPase"/>
</dbReference>
<keyword evidence="4" id="KW-0812">Transmembrane</keyword>
<dbReference type="AlphaFoldDB" id="A0A1G9TVD7"/>
<gene>
    <name evidence="6" type="ORF">SAMN04487766_103157</name>
</gene>
<organism evidence="6 7">
    <name type="scientific">Actinomyces ruminicola</name>
    <dbReference type="NCBI Taxonomy" id="332524"/>
    <lineage>
        <taxon>Bacteria</taxon>
        <taxon>Bacillati</taxon>
        <taxon>Actinomycetota</taxon>
        <taxon>Actinomycetes</taxon>
        <taxon>Actinomycetales</taxon>
        <taxon>Actinomycetaceae</taxon>
        <taxon>Actinomyces</taxon>
    </lineage>
</organism>
<keyword evidence="2" id="KW-0067">ATP-binding</keyword>
<dbReference type="Proteomes" id="UP000199671">
    <property type="component" value="Unassembled WGS sequence"/>
</dbReference>
<evidence type="ECO:0000256" key="5">
    <source>
        <dbReference type="SAM" id="SignalP"/>
    </source>
</evidence>
<feature type="transmembrane region" description="Helical" evidence="4">
    <location>
        <begin position="151"/>
        <end position="172"/>
    </location>
</feature>
<feature type="compositionally biased region" description="Low complexity" evidence="3">
    <location>
        <begin position="444"/>
        <end position="456"/>
    </location>
</feature>
<evidence type="ECO:0000256" key="3">
    <source>
        <dbReference type="SAM" id="MobiDB-lite"/>
    </source>
</evidence>
<dbReference type="NCBIfam" id="TIGR01007">
    <property type="entry name" value="eps_fam"/>
    <property type="match status" value="1"/>
</dbReference>
<accession>A0A1G9TVD7</accession>
<feature type="region of interest" description="Disordered" evidence="3">
    <location>
        <begin position="418"/>
        <end position="456"/>
    </location>
</feature>
<evidence type="ECO:0000256" key="4">
    <source>
        <dbReference type="SAM" id="Phobius"/>
    </source>
</evidence>
<dbReference type="PANTHER" id="PTHR32309:SF13">
    <property type="entry name" value="FERRIC ENTEROBACTIN TRANSPORT PROTEIN FEPE"/>
    <property type="match status" value="1"/>
</dbReference>
<proteinExistence type="predicted"/>
<dbReference type="PANTHER" id="PTHR32309">
    <property type="entry name" value="TYROSINE-PROTEIN KINASE"/>
    <property type="match status" value="1"/>
</dbReference>
<keyword evidence="5" id="KW-0732">Signal</keyword>
<evidence type="ECO:0000256" key="2">
    <source>
        <dbReference type="ARBA" id="ARBA00022840"/>
    </source>
</evidence>
<evidence type="ECO:0000313" key="7">
    <source>
        <dbReference type="Proteomes" id="UP000199671"/>
    </source>
</evidence>
<sequence>MAAGAAAGLALVLPASYTAEAVAYLRVTVPIPADDNTDAYYAATQMAPLKVDAVMPVFTSEAVAQRVVDSLDLDSTAPKVARSLTAFHEDDAVTVRVSARAESADDARRIADEVVRQTDTELSELEGGSYPIEIVLMTSAALAEVERTPSLTAFVAAGLIAGLAFGYAWVLLRELMDNSVRGSEDVRNATRMPFLGGIPKAKALDNGVVDVVPELEEPLRDLRTNVSAALGRVPGRVLVVASPHAGDGRSTIAVGLARVLAALGQRVVVVEGDLRHPSLSLAFRCSSESAGLAHLLGGRAELDQVLVHTRVERLAFIPAGECPPNPSELLASTRMAALLETLAGTCTVIVDTPPVDRFTDAAVLARRADRVLMVACAGRTTAEELNDAIKAVERGGGSILGVALNRLPVGWRTKRPLGGTFGSGVREEPKPAEIGGEAGARQRSASTSSMSSPMPS</sequence>
<keyword evidence="4" id="KW-0472">Membrane</keyword>
<evidence type="ECO:0000313" key="6">
    <source>
        <dbReference type="EMBL" id="SDM51643.1"/>
    </source>
</evidence>
<keyword evidence="1" id="KW-0547">Nucleotide-binding</keyword>
<dbReference type="InterPro" id="IPR005702">
    <property type="entry name" value="Wzc-like_C"/>
</dbReference>
<feature type="chain" id="PRO_5038597658" evidence="5">
    <location>
        <begin position="22"/>
        <end position="456"/>
    </location>
</feature>
<feature type="signal peptide" evidence="5">
    <location>
        <begin position="1"/>
        <end position="21"/>
    </location>
</feature>
<keyword evidence="4" id="KW-1133">Transmembrane helix</keyword>
<dbReference type="InterPro" id="IPR050445">
    <property type="entry name" value="Bact_polysacc_biosynth/exp"/>
</dbReference>
<dbReference type="EMBL" id="FNHU01000003">
    <property type="protein sequence ID" value="SDM51643.1"/>
    <property type="molecule type" value="Genomic_DNA"/>
</dbReference>
<dbReference type="GO" id="GO:0004713">
    <property type="term" value="F:protein tyrosine kinase activity"/>
    <property type="evidence" value="ECO:0007669"/>
    <property type="project" value="TreeGrafter"/>
</dbReference>